<dbReference type="Pfam" id="PF03446">
    <property type="entry name" value="NAD_binding_2"/>
    <property type="match status" value="1"/>
</dbReference>
<dbReference type="GO" id="GO:0004029">
    <property type="term" value="F:aldehyde dehydrogenase (NAD+) activity"/>
    <property type="evidence" value="ECO:0007669"/>
    <property type="project" value="TreeGrafter"/>
</dbReference>
<feature type="domain" description="6-phosphogluconate dehydrogenase NADP-binding" evidence="1">
    <location>
        <begin position="4"/>
        <end position="40"/>
    </location>
</feature>
<protein>
    <submittedName>
        <fullName evidence="2">Nucleoside-diphosphate-sugar epimerase</fullName>
    </submittedName>
</protein>
<proteinExistence type="predicted"/>
<comment type="caution">
    <text evidence="2">The sequence shown here is derived from an EMBL/GenBank/DDBJ whole genome shotgun (WGS) entry which is preliminary data.</text>
</comment>
<dbReference type="InterPro" id="IPR036291">
    <property type="entry name" value="NAD(P)-bd_dom_sf"/>
</dbReference>
<dbReference type="GO" id="GO:0005737">
    <property type="term" value="C:cytoplasm"/>
    <property type="evidence" value="ECO:0007669"/>
    <property type="project" value="TreeGrafter"/>
</dbReference>
<dbReference type="EMBL" id="SLYB01000004">
    <property type="protein sequence ID" value="TCP96483.1"/>
    <property type="molecule type" value="Genomic_DNA"/>
</dbReference>
<evidence type="ECO:0000259" key="1">
    <source>
        <dbReference type="Pfam" id="PF03446"/>
    </source>
</evidence>
<sequence length="276" mass="30896">MKSVAVVGLGWLGLPMARLLQHAGWDVKGSKRTHEGVEQMRLLRLETYHLELTPEINADPDDLAVLFDVDALVINIPPSQYFFDARQYKAGVENVVKEALLHNINHLIFISSTSVFAQVSGRFDEKSIPVPQGETAKALYETEQWLQQLADIDCDILRLGGLIGQDRHPIHSLAGKTDISLGNQPVNLVHIDDVIRAVEVLLETPSGKRLYHLVAAEHPIRADYYTRTAEKLGVNPPHFICSPQDPQRVILGDKIAQELDFVYQYPDPDSMLPTIK</sequence>
<dbReference type="Proteomes" id="UP000295763">
    <property type="component" value="Unassembled WGS sequence"/>
</dbReference>
<dbReference type="AlphaFoldDB" id="A0A4V6NS91"/>
<dbReference type="OrthoDB" id="751203at2"/>
<dbReference type="RefSeq" id="WP_131975156.1">
    <property type="nucleotide sequence ID" value="NZ_SLYB01000004.1"/>
</dbReference>
<dbReference type="PANTHER" id="PTHR48079:SF6">
    <property type="entry name" value="NAD(P)-BINDING DOMAIN-CONTAINING PROTEIN-RELATED"/>
    <property type="match status" value="1"/>
</dbReference>
<dbReference type="InterPro" id="IPR051783">
    <property type="entry name" value="NAD(P)-dependent_oxidoreduct"/>
</dbReference>
<dbReference type="Gene3D" id="3.40.50.720">
    <property type="entry name" value="NAD(P)-binding Rossmann-like Domain"/>
    <property type="match status" value="1"/>
</dbReference>
<dbReference type="SUPFAM" id="SSF51735">
    <property type="entry name" value="NAD(P)-binding Rossmann-fold domains"/>
    <property type="match status" value="1"/>
</dbReference>
<keyword evidence="3" id="KW-1185">Reference proteome</keyword>
<dbReference type="PANTHER" id="PTHR48079">
    <property type="entry name" value="PROTEIN YEEZ"/>
    <property type="match status" value="1"/>
</dbReference>
<evidence type="ECO:0000313" key="3">
    <source>
        <dbReference type="Proteomes" id="UP000295763"/>
    </source>
</evidence>
<accession>A0A4V6NS91</accession>
<gene>
    <name evidence="2" type="ORF">EDC44_10416</name>
</gene>
<dbReference type="GO" id="GO:0050661">
    <property type="term" value="F:NADP binding"/>
    <property type="evidence" value="ECO:0007669"/>
    <property type="project" value="InterPro"/>
</dbReference>
<organism evidence="2 3">
    <name type="scientific">Cricetibacter osteomyelitidis</name>
    <dbReference type="NCBI Taxonomy" id="1521931"/>
    <lineage>
        <taxon>Bacteria</taxon>
        <taxon>Pseudomonadati</taxon>
        <taxon>Pseudomonadota</taxon>
        <taxon>Gammaproteobacteria</taxon>
        <taxon>Pasteurellales</taxon>
        <taxon>Pasteurellaceae</taxon>
        <taxon>Cricetibacter</taxon>
    </lineage>
</organism>
<evidence type="ECO:0000313" key="2">
    <source>
        <dbReference type="EMBL" id="TCP96483.1"/>
    </source>
</evidence>
<reference evidence="2 3" key="1">
    <citation type="submission" date="2019-03" db="EMBL/GenBank/DDBJ databases">
        <title>Genomic Encyclopedia of Type Strains, Phase IV (KMG-IV): sequencing the most valuable type-strain genomes for metagenomic binning, comparative biology and taxonomic classification.</title>
        <authorList>
            <person name="Goeker M."/>
        </authorList>
    </citation>
    <scope>NUCLEOTIDE SEQUENCE [LARGE SCALE GENOMIC DNA]</scope>
    <source>
        <strain evidence="2 3">DSM 28404</strain>
    </source>
</reference>
<dbReference type="InterPro" id="IPR006115">
    <property type="entry name" value="6PGDH_NADP-bd"/>
</dbReference>
<name>A0A4V6NS91_9PAST</name>